<dbReference type="KEGG" id="bgok:Pr1d_36300"/>
<evidence type="ECO:0000313" key="1">
    <source>
        <dbReference type="EMBL" id="QEG36317.1"/>
    </source>
</evidence>
<gene>
    <name evidence="1" type="ORF">Pr1d_36300</name>
</gene>
<dbReference type="Proteomes" id="UP000323917">
    <property type="component" value="Chromosome"/>
</dbReference>
<accession>A0A5B9QBA4</accession>
<dbReference type="EMBL" id="CP042913">
    <property type="protein sequence ID" value="QEG36317.1"/>
    <property type="molecule type" value="Genomic_DNA"/>
</dbReference>
<protein>
    <submittedName>
        <fullName evidence="1">Uncharacterized protein</fullName>
    </submittedName>
</protein>
<proteinExistence type="predicted"/>
<organism evidence="1 2">
    <name type="scientific">Bythopirellula goksoeyrii</name>
    <dbReference type="NCBI Taxonomy" id="1400387"/>
    <lineage>
        <taxon>Bacteria</taxon>
        <taxon>Pseudomonadati</taxon>
        <taxon>Planctomycetota</taxon>
        <taxon>Planctomycetia</taxon>
        <taxon>Pirellulales</taxon>
        <taxon>Lacipirellulaceae</taxon>
        <taxon>Bythopirellula</taxon>
    </lineage>
</organism>
<sequence length="98" mass="10545">MTTGLALVGLVRGDRSLGGFLRTLPRRPGLAFDAINLLDLDLAGQVEVADGGLTPLHLNTLQVRRNCGLADPDFYRDLLLGPALQIQIRHSLTANVDT</sequence>
<reference evidence="1 2" key="1">
    <citation type="submission" date="2019-08" db="EMBL/GenBank/DDBJ databases">
        <title>Deep-cultivation of Planctomycetes and their phenomic and genomic characterization uncovers novel biology.</title>
        <authorList>
            <person name="Wiegand S."/>
            <person name="Jogler M."/>
            <person name="Boedeker C."/>
            <person name="Pinto D."/>
            <person name="Vollmers J."/>
            <person name="Rivas-Marin E."/>
            <person name="Kohn T."/>
            <person name="Peeters S.H."/>
            <person name="Heuer A."/>
            <person name="Rast P."/>
            <person name="Oberbeckmann S."/>
            <person name="Bunk B."/>
            <person name="Jeske O."/>
            <person name="Meyerdierks A."/>
            <person name="Storesund J.E."/>
            <person name="Kallscheuer N."/>
            <person name="Luecker S."/>
            <person name="Lage O.M."/>
            <person name="Pohl T."/>
            <person name="Merkel B.J."/>
            <person name="Hornburger P."/>
            <person name="Mueller R.-W."/>
            <person name="Bruemmer F."/>
            <person name="Labrenz M."/>
            <person name="Spormann A.M."/>
            <person name="Op den Camp H."/>
            <person name="Overmann J."/>
            <person name="Amann R."/>
            <person name="Jetten M.S.M."/>
            <person name="Mascher T."/>
            <person name="Medema M.H."/>
            <person name="Devos D.P."/>
            <person name="Kaster A.-K."/>
            <person name="Ovreas L."/>
            <person name="Rohde M."/>
            <person name="Galperin M.Y."/>
            <person name="Jogler C."/>
        </authorList>
    </citation>
    <scope>NUCLEOTIDE SEQUENCE [LARGE SCALE GENOMIC DNA]</scope>
    <source>
        <strain evidence="1 2">Pr1d</strain>
    </source>
</reference>
<dbReference type="AlphaFoldDB" id="A0A5B9QBA4"/>
<evidence type="ECO:0000313" key="2">
    <source>
        <dbReference type="Proteomes" id="UP000323917"/>
    </source>
</evidence>
<name>A0A5B9QBA4_9BACT</name>
<keyword evidence="2" id="KW-1185">Reference proteome</keyword>